<feature type="transmembrane region" description="Helical" evidence="5">
    <location>
        <begin position="303"/>
        <end position="327"/>
    </location>
</feature>
<protein>
    <recommendedName>
        <fullName evidence="6">G-protein coupled receptors family 1 profile domain-containing protein</fullName>
    </recommendedName>
</protein>
<reference evidence="7" key="1">
    <citation type="submission" date="2023-06" db="EMBL/GenBank/DDBJ databases">
        <title>Genomic analysis of the entomopathogenic nematode Steinernema hermaphroditum.</title>
        <authorList>
            <person name="Schwarz E.M."/>
            <person name="Heppert J.K."/>
            <person name="Baniya A."/>
            <person name="Schwartz H.T."/>
            <person name="Tan C.-H."/>
            <person name="Antoshechkin I."/>
            <person name="Sternberg P.W."/>
            <person name="Goodrich-Blair H."/>
            <person name="Dillman A.R."/>
        </authorList>
    </citation>
    <scope>NUCLEOTIDE SEQUENCE</scope>
    <source>
        <strain evidence="7">PS9179</strain>
        <tissue evidence="7">Whole animal</tissue>
    </source>
</reference>
<feature type="transmembrane region" description="Helical" evidence="5">
    <location>
        <begin position="168"/>
        <end position="185"/>
    </location>
</feature>
<dbReference type="SUPFAM" id="SSF81321">
    <property type="entry name" value="Family A G protein-coupled receptor-like"/>
    <property type="match status" value="1"/>
</dbReference>
<dbReference type="CDD" id="cd14978">
    <property type="entry name" value="7tmA_FMRFamide_R-like"/>
    <property type="match status" value="1"/>
</dbReference>
<dbReference type="InterPro" id="IPR017452">
    <property type="entry name" value="GPCR_Rhodpsn_7TM"/>
</dbReference>
<evidence type="ECO:0000313" key="7">
    <source>
        <dbReference type="EMBL" id="KAK0403746.1"/>
    </source>
</evidence>
<feature type="transmembrane region" description="Helical" evidence="5">
    <location>
        <begin position="128"/>
        <end position="156"/>
    </location>
</feature>
<feature type="transmembrane region" description="Helical" evidence="5">
    <location>
        <begin position="271"/>
        <end position="291"/>
    </location>
</feature>
<evidence type="ECO:0000313" key="8">
    <source>
        <dbReference type="Proteomes" id="UP001175271"/>
    </source>
</evidence>
<dbReference type="PRINTS" id="PR00237">
    <property type="entry name" value="GPCRRHODOPSN"/>
</dbReference>
<dbReference type="GO" id="GO:0016020">
    <property type="term" value="C:membrane"/>
    <property type="evidence" value="ECO:0007669"/>
    <property type="project" value="UniProtKB-SubCell"/>
</dbReference>
<feature type="transmembrane region" description="Helical" evidence="5">
    <location>
        <begin position="47"/>
        <end position="75"/>
    </location>
</feature>
<evidence type="ECO:0000256" key="4">
    <source>
        <dbReference type="ARBA" id="ARBA00023136"/>
    </source>
</evidence>
<sequence length="385" mass="43397">MNLTDDMIDTSVCSNQTIREGFCYGMAVCGYCYDFGEYRRPSREYEIYNLMVIGVVMPLIGVFGLIGDVISAFIYSRRSMASSLNRYLCALAFSDITIILTAFFLFFLESMRKRSAVMSKYFALFAPFMFPLGLTAQTLSVFLTVAAAVDCCVLVATPKKFHEKFCSTKTAQWVIGVIVILAGLFNSPHLFEIYVITCWSVPYSQPTYDVCPTDLRQSPEYLTFYYAYLYTIVMAVGPVVLLVALNSTIVIMMRRAKRKGPDEADSSDSDVTTLVLVVFLFISCNVLPLAVNIMELFAGIVNAYLIDLSNIMVVVNSSCNFIIYYAFGSQFRRTLKEYLDLWGRQRRAAKLKAPAEAEKRVVQRRIRATFPGVARLAGECQEFLI</sequence>
<dbReference type="GO" id="GO:0008528">
    <property type="term" value="F:G protein-coupled peptide receptor activity"/>
    <property type="evidence" value="ECO:0007669"/>
    <property type="project" value="InterPro"/>
</dbReference>
<keyword evidence="4 5" id="KW-0472">Membrane</keyword>
<dbReference type="Pfam" id="PF10324">
    <property type="entry name" value="7TM_GPCR_Srw"/>
    <property type="match status" value="1"/>
</dbReference>
<proteinExistence type="predicted"/>
<evidence type="ECO:0000256" key="5">
    <source>
        <dbReference type="SAM" id="Phobius"/>
    </source>
</evidence>
<dbReference type="EMBL" id="JAUCMV010000004">
    <property type="protein sequence ID" value="KAK0403746.1"/>
    <property type="molecule type" value="Genomic_DNA"/>
</dbReference>
<dbReference type="InterPro" id="IPR000276">
    <property type="entry name" value="GPCR_Rhodpsn"/>
</dbReference>
<evidence type="ECO:0000256" key="1">
    <source>
        <dbReference type="ARBA" id="ARBA00004370"/>
    </source>
</evidence>
<organism evidence="7 8">
    <name type="scientific">Steinernema hermaphroditum</name>
    <dbReference type="NCBI Taxonomy" id="289476"/>
    <lineage>
        <taxon>Eukaryota</taxon>
        <taxon>Metazoa</taxon>
        <taxon>Ecdysozoa</taxon>
        <taxon>Nematoda</taxon>
        <taxon>Chromadorea</taxon>
        <taxon>Rhabditida</taxon>
        <taxon>Tylenchina</taxon>
        <taxon>Panagrolaimomorpha</taxon>
        <taxon>Strongyloidoidea</taxon>
        <taxon>Steinernematidae</taxon>
        <taxon>Steinernema</taxon>
    </lineage>
</organism>
<keyword evidence="3 5" id="KW-1133">Transmembrane helix</keyword>
<feature type="domain" description="G-protein coupled receptors family 1 profile" evidence="6">
    <location>
        <begin position="67"/>
        <end position="324"/>
    </location>
</feature>
<keyword evidence="2 5" id="KW-0812">Transmembrane</keyword>
<dbReference type="InterPro" id="IPR019427">
    <property type="entry name" value="7TM_GPCR_serpentine_rcpt_Srw"/>
</dbReference>
<feature type="transmembrane region" description="Helical" evidence="5">
    <location>
        <begin position="225"/>
        <end position="251"/>
    </location>
</feature>
<feature type="transmembrane region" description="Helical" evidence="5">
    <location>
        <begin position="87"/>
        <end position="108"/>
    </location>
</feature>
<name>A0AA39HDB6_9BILA</name>
<dbReference type="Gene3D" id="1.20.1070.10">
    <property type="entry name" value="Rhodopsin 7-helix transmembrane proteins"/>
    <property type="match status" value="1"/>
</dbReference>
<gene>
    <name evidence="7" type="ORF">QR680_017102</name>
</gene>
<evidence type="ECO:0000259" key="6">
    <source>
        <dbReference type="PROSITE" id="PS50262"/>
    </source>
</evidence>
<evidence type="ECO:0000256" key="3">
    <source>
        <dbReference type="ARBA" id="ARBA00022989"/>
    </source>
</evidence>
<comment type="subcellular location">
    <subcellularLocation>
        <location evidence="1">Membrane</location>
    </subcellularLocation>
</comment>
<comment type="caution">
    <text evidence="7">The sequence shown here is derived from an EMBL/GenBank/DDBJ whole genome shotgun (WGS) entry which is preliminary data.</text>
</comment>
<dbReference type="PROSITE" id="PS50262">
    <property type="entry name" value="G_PROTEIN_RECEP_F1_2"/>
    <property type="match status" value="1"/>
</dbReference>
<dbReference type="AlphaFoldDB" id="A0AA39HDB6"/>
<dbReference type="PANTHER" id="PTHR47632">
    <property type="entry name" value="FMRFAMIDE PEPTIDE RECEPTOR FAMILY-RELATED"/>
    <property type="match status" value="1"/>
</dbReference>
<dbReference type="InterPro" id="IPR053326">
    <property type="entry name" value="GPCR1-like"/>
</dbReference>
<evidence type="ECO:0000256" key="2">
    <source>
        <dbReference type="ARBA" id="ARBA00022692"/>
    </source>
</evidence>
<accession>A0AA39HDB6</accession>
<dbReference type="PANTHER" id="PTHR47632:SF2">
    <property type="entry name" value="G-PROTEIN COUPLED RECEPTOR FRPR-1-RELATED"/>
    <property type="match status" value="1"/>
</dbReference>
<dbReference type="Proteomes" id="UP001175271">
    <property type="component" value="Unassembled WGS sequence"/>
</dbReference>
<keyword evidence="8" id="KW-1185">Reference proteome</keyword>